<accession>A0ACC0A968</accession>
<reference evidence="2" key="1">
    <citation type="journal article" date="2023" name="Nat. Plants">
        <title>Single-cell RNA sequencing provides a high-resolution roadmap for understanding the multicellular compartmentation of specialized metabolism.</title>
        <authorList>
            <person name="Sun S."/>
            <person name="Shen X."/>
            <person name="Li Y."/>
            <person name="Li Y."/>
            <person name="Wang S."/>
            <person name="Li R."/>
            <person name="Zhang H."/>
            <person name="Shen G."/>
            <person name="Guo B."/>
            <person name="Wei J."/>
            <person name="Xu J."/>
            <person name="St-Pierre B."/>
            <person name="Chen S."/>
            <person name="Sun C."/>
        </authorList>
    </citation>
    <scope>NUCLEOTIDE SEQUENCE [LARGE SCALE GENOMIC DNA]</scope>
</reference>
<gene>
    <name evidence="1" type="ORF">M9H77_26162</name>
</gene>
<evidence type="ECO:0000313" key="2">
    <source>
        <dbReference type="Proteomes" id="UP001060085"/>
    </source>
</evidence>
<evidence type="ECO:0000313" key="1">
    <source>
        <dbReference type="EMBL" id="KAI5657369.1"/>
    </source>
</evidence>
<dbReference type="EMBL" id="CM044706">
    <property type="protein sequence ID" value="KAI5657369.1"/>
    <property type="molecule type" value="Genomic_DNA"/>
</dbReference>
<proteinExistence type="predicted"/>
<name>A0ACC0A968_CATRO</name>
<organism evidence="1 2">
    <name type="scientific">Catharanthus roseus</name>
    <name type="common">Madagascar periwinkle</name>
    <name type="synonym">Vinca rosea</name>
    <dbReference type="NCBI Taxonomy" id="4058"/>
    <lineage>
        <taxon>Eukaryota</taxon>
        <taxon>Viridiplantae</taxon>
        <taxon>Streptophyta</taxon>
        <taxon>Embryophyta</taxon>
        <taxon>Tracheophyta</taxon>
        <taxon>Spermatophyta</taxon>
        <taxon>Magnoliopsida</taxon>
        <taxon>eudicotyledons</taxon>
        <taxon>Gunneridae</taxon>
        <taxon>Pentapetalae</taxon>
        <taxon>asterids</taxon>
        <taxon>lamiids</taxon>
        <taxon>Gentianales</taxon>
        <taxon>Apocynaceae</taxon>
        <taxon>Rauvolfioideae</taxon>
        <taxon>Vinceae</taxon>
        <taxon>Catharanthinae</taxon>
        <taxon>Catharanthus</taxon>
    </lineage>
</organism>
<protein>
    <submittedName>
        <fullName evidence="1">Uncharacterized protein</fullName>
    </submittedName>
</protein>
<keyword evidence="2" id="KW-1185">Reference proteome</keyword>
<sequence length="158" mass="17556">MAAAKDQDIVDRLTGITEDAPYGPWMLVTPTRQRFDTGKGYTPTKQHQKSMTLATNSSLSFPTQIVGLVVPLPPIEHHATITEHSQVVQTRLDQVSNLKSHLPDHDLKGDAGSVVDTLTNDMDMAEASTKDIEAQHLPGSTLERAWRTFWKELIEVLQ</sequence>
<dbReference type="Proteomes" id="UP001060085">
    <property type="component" value="Linkage Group LG06"/>
</dbReference>
<comment type="caution">
    <text evidence="1">The sequence shown here is derived from an EMBL/GenBank/DDBJ whole genome shotgun (WGS) entry which is preliminary data.</text>
</comment>